<dbReference type="EMBL" id="JAGQDG010000001">
    <property type="protein sequence ID" value="MBQ0934143.1"/>
    <property type="molecule type" value="Genomic_DNA"/>
</dbReference>
<keyword evidence="1" id="KW-1133">Transmembrane helix</keyword>
<reference evidence="2 3" key="1">
    <citation type="submission" date="2021-04" db="EMBL/GenBank/DDBJ databases">
        <title>The genome sequence of type strain Ideonella paludis KCTC 32238.</title>
        <authorList>
            <person name="Liu Y."/>
        </authorList>
    </citation>
    <scope>NUCLEOTIDE SEQUENCE [LARGE SCALE GENOMIC DNA]</scope>
    <source>
        <strain evidence="2 3">KCTC 32238</strain>
    </source>
</reference>
<protein>
    <submittedName>
        <fullName evidence="2">Uncharacterized protein</fullName>
    </submittedName>
</protein>
<keyword evidence="3" id="KW-1185">Reference proteome</keyword>
<evidence type="ECO:0000313" key="2">
    <source>
        <dbReference type="EMBL" id="MBQ0934143.1"/>
    </source>
</evidence>
<dbReference type="RefSeq" id="WP_210805733.1">
    <property type="nucleotide sequence ID" value="NZ_JAGQDG010000001.1"/>
</dbReference>
<sequence>MLIRCLTLLALLSPLLGLAHEGHGQGHSSHWHATDVALFVGVILAVVVWLRARK</sequence>
<organism evidence="2 3">
    <name type="scientific">Ideonella paludis</name>
    <dbReference type="NCBI Taxonomy" id="1233411"/>
    <lineage>
        <taxon>Bacteria</taxon>
        <taxon>Pseudomonadati</taxon>
        <taxon>Pseudomonadota</taxon>
        <taxon>Betaproteobacteria</taxon>
        <taxon>Burkholderiales</taxon>
        <taxon>Sphaerotilaceae</taxon>
        <taxon>Ideonella</taxon>
    </lineage>
</organism>
<evidence type="ECO:0000256" key="1">
    <source>
        <dbReference type="SAM" id="Phobius"/>
    </source>
</evidence>
<name>A0ABS5DSM0_9BURK</name>
<proteinExistence type="predicted"/>
<comment type="caution">
    <text evidence="2">The sequence shown here is derived from an EMBL/GenBank/DDBJ whole genome shotgun (WGS) entry which is preliminary data.</text>
</comment>
<evidence type="ECO:0000313" key="3">
    <source>
        <dbReference type="Proteomes" id="UP000672097"/>
    </source>
</evidence>
<dbReference type="Proteomes" id="UP000672097">
    <property type="component" value="Unassembled WGS sequence"/>
</dbReference>
<feature type="transmembrane region" description="Helical" evidence="1">
    <location>
        <begin position="31"/>
        <end position="50"/>
    </location>
</feature>
<keyword evidence="1" id="KW-0812">Transmembrane</keyword>
<accession>A0ABS5DSM0</accession>
<keyword evidence="1" id="KW-0472">Membrane</keyword>
<gene>
    <name evidence="2" type="ORF">KAK11_02305</name>
</gene>